<feature type="transmembrane region" description="Helical" evidence="10">
    <location>
        <begin position="203"/>
        <end position="222"/>
    </location>
</feature>
<dbReference type="Gene3D" id="1.25.40.10">
    <property type="entry name" value="Tetratricopeptide repeat domain"/>
    <property type="match status" value="1"/>
</dbReference>
<evidence type="ECO:0000256" key="2">
    <source>
        <dbReference type="ARBA" id="ARBA00010992"/>
    </source>
</evidence>
<feature type="transmembrane region" description="Helical" evidence="10">
    <location>
        <begin position="119"/>
        <end position="152"/>
    </location>
</feature>
<protein>
    <submittedName>
        <fullName evidence="12">Sugar transport protein 11</fullName>
    </submittedName>
</protein>
<dbReference type="PRINTS" id="PR00171">
    <property type="entry name" value="SUGRTRNSPORT"/>
</dbReference>
<dbReference type="InterPro" id="IPR011990">
    <property type="entry name" value="TPR-like_helical_dom_sf"/>
</dbReference>
<evidence type="ECO:0000256" key="3">
    <source>
        <dbReference type="ARBA" id="ARBA00022448"/>
    </source>
</evidence>
<feature type="transmembrane region" description="Helical" evidence="10">
    <location>
        <begin position="456"/>
        <end position="475"/>
    </location>
</feature>
<comment type="subcellular location">
    <subcellularLocation>
        <location evidence="1">Membrane</location>
        <topology evidence="1">Multi-pass membrane protein</topology>
    </subcellularLocation>
</comment>
<reference evidence="12 13" key="1">
    <citation type="submission" date="2018-02" db="EMBL/GenBank/DDBJ databases">
        <title>Draft genome of wild Prunus yedoensis var. nudiflora.</title>
        <authorList>
            <person name="Baek S."/>
            <person name="Kim J.-H."/>
            <person name="Choi K."/>
            <person name="Kim G.-B."/>
            <person name="Cho A."/>
            <person name="Jang H."/>
            <person name="Shin C.-H."/>
            <person name="Yu H.-J."/>
            <person name="Mun J.-H."/>
        </authorList>
    </citation>
    <scope>NUCLEOTIDE SEQUENCE [LARGE SCALE GENOMIC DNA]</scope>
    <source>
        <strain evidence="13">cv. Jeju island</strain>
        <tissue evidence="12">Leaf</tissue>
    </source>
</reference>
<dbReference type="InterPro" id="IPR020846">
    <property type="entry name" value="MFS_dom"/>
</dbReference>
<dbReference type="PROSITE" id="PS00217">
    <property type="entry name" value="SUGAR_TRANSPORT_2"/>
    <property type="match status" value="1"/>
</dbReference>
<feature type="transmembrane region" description="Helical" evidence="10">
    <location>
        <begin position="323"/>
        <end position="344"/>
    </location>
</feature>
<feature type="transmembrane region" description="Helical" evidence="10">
    <location>
        <begin position="285"/>
        <end position="311"/>
    </location>
</feature>
<evidence type="ECO:0000256" key="7">
    <source>
        <dbReference type="ARBA" id="ARBA00022989"/>
    </source>
</evidence>
<evidence type="ECO:0000256" key="5">
    <source>
        <dbReference type="ARBA" id="ARBA00022692"/>
    </source>
</evidence>
<feature type="region of interest" description="Disordered" evidence="9">
    <location>
        <begin position="769"/>
        <end position="788"/>
    </location>
</feature>
<evidence type="ECO:0000256" key="1">
    <source>
        <dbReference type="ARBA" id="ARBA00004141"/>
    </source>
</evidence>
<feature type="transmembrane region" description="Helical" evidence="10">
    <location>
        <begin position="172"/>
        <end position="191"/>
    </location>
</feature>
<keyword evidence="5 10" id="KW-0812">Transmembrane</keyword>
<dbReference type="Pfam" id="PF00083">
    <property type="entry name" value="Sugar_tr"/>
    <property type="match status" value="1"/>
</dbReference>
<comment type="caution">
    <text evidence="12">The sequence shown here is derived from an EMBL/GenBank/DDBJ whole genome shotgun (WGS) entry which is preliminary data.</text>
</comment>
<dbReference type="SUPFAM" id="SSF48452">
    <property type="entry name" value="TPR-like"/>
    <property type="match status" value="1"/>
</dbReference>
<feature type="transmembrane region" description="Helical" evidence="10">
    <location>
        <begin position="427"/>
        <end position="449"/>
    </location>
</feature>
<dbReference type="InterPro" id="IPR005829">
    <property type="entry name" value="Sugar_transporter_CS"/>
</dbReference>
<feature type="transmembrane region" description="Helical" evidence="10">
    <location>
        <begin position="20"/>
        <end position="40"/>
    </location>
</feature>
<keyword evidence="7 10" id="KW-1133">Transmembrane helix</keyword>
<dbReference type="OrthoDB" id="2148490at2759"/>
<organism evidence="12 13">
    <name type="scientific">Prunus yedoensis var. nudiflora</name>
    <dbReference type="NCBI Taxonomy" id="2094558"/>
    <lineage>
        <taxon>Eukaryota</taxon>
        <taxon>Viridiplantae</taxon>
        <taxon>Streptophyta</taxon>
        <taxon>Embryophyta</taxon>
        <taxon>Tracheophyta</taxon>
        <taxon>Spermatophyta</taxon>
        <taxon>Magnoliopsida</taxon>
        <taxon>eudicotyledons</taxon>
        <taxon>Gunneridae</taxon>
        <taxon>Pentapetalae</taxon>
        <taxon>rosids</taxon>
        <taxon>fabids</taxon>
        <taxon>Rosales</taxon>
        <taxon>Rosaceae</taxon>
        <taxon>Amygdaloideae</taxon>
        <taxon>Amygdaleae</taxon>
        <taxon>Prunus</taxon>
    </lineage>
</organism>
<dbReference type="InterPro" id="IPR036259">
    <property type="entry name" value="MFS_trans_sf"/>
</dbReference>
<proteinExistence type="inferred from homology"/>
<accession>A0A314Z0V9</accession>
<evidence type="ECO:0000313" key="13">
    <source>
        <dbReference type="Proteomes" id="UP000250321"/>
    </source>
</evidence>
<dbReference type="InterPro" id="IPR003663">
    <property type="entry name" value="Sugar/inositol_transpt"/>
</dbReference>
<feature type="transmembrane region" description="Helical" evidence="10">
    <location>
        <begin position="672"/>
        <end position="694"/>
    </location>
</feature>
<feature type="transmembrane region" description="Helical" evidence="10">
    <location>
        <begin position="553"/>
        <end position="576"/>
    </location>
</feature>
<dbReference type="PROSITE" id="PS50850">
    <property type="entry name" value="MFS"/>
    <property type="match status" value="1"/>
</dbReference>
<gene>
    <name evidence="12" type="ORF">Pyn_39540</name>
</gene>
<dbReference type="SUPFAM" id="SSF103473">
    <property type="entry name" value="MFS general substrate transporter"/>
    <property type="match status" value="1"/>
</dbReference>
<keyword evidence="8 10" id="KW-0472">Membrane</keyword>
<evidence type="ECO:0000313" key="12">
    <source>
        <dbReference type="EMBL" id="PQQ14842.1"/>
    </source>
</evidence>
<comment type="similarity">
    <text evidence="2">Belongs to the major facilitator superfamily. Sugar transporter (TC 2.A.1.1) family.</text>
</comment>
<feature type="transmembrane region" description="Helical" evidence="10">
    <location>
        <begin position="89"/>
        <end position="107"/>
    </location>
</feature>
<feature type="transmembrane region" description="Helical" evidence="10">
    <location>
        <begin position="622"/>
        <end position="641"/>
    </location>
</feature>
<dbReference type="AlphaFoldDB" id="A0A314Z0V9"/>
<feature type="domain" description="Major facilitator superfamily (MFS) profile" evidence="11">
    <location>
        <begin position="27"/>
        <end position="479"/>
    </location>
</feature>
<dbReference type="FunFam" id="1.20.1250.20:FF:000002">
    <property type="entry name" value="Sugar transport protein 13"/>
    <property type="match status" value="1"/>
</dbReference>
<dbReference type="Proteomes" id="UP000250321">
    <property type="component" value="Unassembled WGS sequence"/>
</dbReference>
<dbReference type="CDD" id="cd17361">
    <property type="entry name" value="MFS_STP"/>
    <property type="match status" value="1"/>
</dbReference>
<dbReference type="GO" id="GO:0015293">
    <property type="term" value="F:symporter activity"/>
    <property type="evidence" value="ECO:0007669"/>
    <property type="project" value="UniProtKB-KW"/>
</dbReference>
<keyword evidence="6" id="KW-0769">Symport</keyword>
<keyword evidence="4 12" id="KW-0762">Sugar transport</keyword>
<dbReference type="GO" id="GO:0016020">
    <property type="term" value="C:membrane"/>
    <property type="evidence" value="ECO:0007669"/>
    <property type="project" value="UniProtKB-SubCell"/>
</dbReference>
<dbReference type="GO" id="GO:0015145">
    <property type="term" value="F:monosaccharide transmembrane transporter activity"/>
    <property type="evidence" value="ECO:0007669"/>
    <property type="project" value="InterPro"/>
</dbReference>
<dbReference type="PANTHER" id="PTHR23500">
    <property type="entry name" value="SOLUTE CARRIER FAMILY 2, FACILITATED GLUCOSE TRANSPORTER"/>
    <property type="match status" value="1"/>
</dbReference>
<evidence type="ECO:0000256" key="6">
    <source>
        <dbReference type="ARBA" id="ARBA00022847"/>
    </source>
</evidence>
<dbReference type="Gene3D" id="1.20.1250.20">
    <property type="entry name" value="MFS general substrate transporter like domains"/>
    <property type="match status" value="1"/>
</dbReference>
<evidence type="ECO:0000256" key="10">
    <source>
        <dbReference type="SAM" id="Phobius"/>
    </source>
</evidence>
<feature type="transmembrane region" description="Helical" evidence="10">
    <location>
        <begin position="356"/>
        <end position="377"/>
    </location>
</feature>
<dbReference type="SMART" id="SM00028">
    <property type="entry name" value="TPR"/>
    <property type="match status" value="3"/>
</dbReference>
<evidence type="ECO:0000256" key="4">
    <source>
        <dbReference type="ARBA" id="ARBA00022597"/>
    </source>
</evidence>
<name>A0A314Z0V9_PRUYE</name>
<dbReference type="CDD" id="cd20069">
    <property type="entry name" value="5TM_Oxa1-like"/>
    <property type="match status" value="1"/>
</dbReference>
<dbReference type="NCBIfam" id="TIGR00879">
    <property type="entry name" value="SP"/>
    <property type="match status" value="1"/>
</dbReference>
<dbReference type="InterPro" id="IPR019734">
    <property type="entry name" value="TPR_rpt"/>
</dbReference>
<dbReference type="Pfam" id="PF13181">
    <property type="entry name" value="TPR_8"/>
    <property type="match status" value="1"/>
</dbReference>
<dbReference type="EMBL" id="PJQY01000248">
    <property type="protein sequence ID" value="PQQ14842.1"/>
    <property type="molecule type" value="Genomic_DNA"/>
</dbReference>
<feature type="transmembrane region" description="Helical" evidence="10">
    <location>
        <begin position="715"/>
        <end position="740"/>
    </location>
</feature>
<evidence type="ECO:0000256" key="8">
    <source>
        <dbReference type="ARBA" id="ARBA00023136"/>
    </source>
</evidence>
<dbReference type="STRING" id="2094558.A0A314Z0V9"/>
<dbReference type="PANTHER" id="PTHR23500:SF460">
    <property type="entry name" value="SUGAR TRANSPORT PROTEIN 11"/>
    <property type="match status" value="1"/>
</dbReference>
<evidence type="ECO:0000256" key="9">
    <source>
        <dbReference type="SAM" id="MobiDB-lite"/>
    </source>
</evidence>
<dbReference type="InterPro" id="IPR045262">
    <property type="entry name" value="STP/PLT_plant"/>
</dbReference>
<evidence type="ECO:0000259" key="11">
    <source>
        <dbReference type="PROSITE" id="PS50850"/>
    </source>
</evidence>
<feature type="transmembrane region" description="Helical" evidence="10">
    <location>
        <begin position="389"/>
        <end position="407"/>
    </location>
</feature>
<dbReference type="InterPro" id="IPR044778">
    <property type="entry name" value="MFS_STP/MST-like_plant"/>
</dbReference>
<keyword evidence="3" id="KW-0813">Transport</keyword>
<keyword evidence="13" id="KW-1185">Reference proteome</keyword>
<sequence length="987" mass="108446">MPRGVVVVVRGERQNDGNIITNFALANCVIASLGGLIFGYDSGGALSRELFLKKFLPSALLKHDDEGDHENIYCKSEDRQPMVMFTSSLYLAALVASLVASTVTRACGRNMSMRIASFMYLIGAILTAAALNIPMLIVGRILLGIGIGFAIQSSLIYLSEMAPAYIRGALNFGFQMNVTLGILLGNFVNYGTGQIKGGWGSRLSLALAVIPAVMLLVGSLFLPDTPNSMLDRGQPADKVKKMLQKIRGTKNVEEEFQELVYASEAAKKVDSPWKQLLLHPRYRPHLVMCVLVPVFQQLTGINAITFYAPVLYKALGFGQKASLVSSAVTGVVNVVATCVAVAGVDTFGRRPLFLQGGVQMFVCQVVVATMVAMKFGVSGQGNLTQSEADFLLILICFYVAAFAWSWGPLGWLIPSEMCPLEVRSAGQALNVSINMLFTFGIAQSSLAIFCHLKFGLFFLFAGFVALMTIFIYYFLPETKNVRIEDMDSVFREHWFWGSSSSDDSDFVQLGVSGADSAAQSELLNLGGCAGEEYLLPVRALISVLDGCHDLTRLPWWIVIASSTLAMRLSLLPLLIVQLQKLKRIGELLPKLPPPLPPPFSGKSFIDQISLFRKERSAIGCPSLLWFLASFSVQVPCFLLWLNSIRRMSLGNHPGFDCGGTLWFNNLTELPHGVYGAIFPFLIAGLHYANVQISFKTSSLVKGNDLLSNLAKYYKFYLDIMTLPIIVIGFCIPQGSLVYWVTNSSLSVIQQLVLKDPAVRAKLGFPDKDAPTDTAISEEPGTPEISPLASPTRRWKKITLQNLSPKELLNLSVQVLAEGDKEKALPLLKLALEKDPEYARALIVMGQTLLQKSLHAEATEYFKRAITKLYSAGQPTEVEDIDLLILASQWAGVACIRQGKSAEGIVHLERVAQLEEPDEPSSKTHYFEGLLLLSSALSNVGRKAEALKYLRLAAAYNPDYNEYLEQYENENEDESFVGDLVGSRRRDY</sequence>
<dbReference type="InterPro" id="IPR005828">
    <property type="entry name" value="MFS_sugar_transport-like"/>
</dbReference>